<dbReference type="Proteomes" id="UP001295423">
    <property type="component" value="Unassembled WGS sequence"/>
</dbReference>
<comment type="caution">
    <text evidence="5">The sequence shown here is derived from an EMBL/GenBank/DDBJ whole genome shotgun (WGS) entry which is preliminary data.</text>
</comment>
<evidence type="ECO:0000256" key="3">
    <source>
        <dbReference type="ARBA" id="ARBA00023274"/>
    </source>
</evidence>
<dbReference type="EMBL" id="CAKOGP040002313">
    <property type="protein sequence ID" value="CAJ1966704.1"/>
    <property type="molecule type" value="Genomic_DNA"/>
</dbReference>
<evidence type="ECO:0000313" key="5">
    <source>
        <dbReference type="EMBL" id="CAJ1966704.1"/>
    </source>
</evidence>
<dbReference type="InterPro" id="IPR043132">
    <property type="entry name" value="BCAT-like_C"/>
</dbReference>
<evidence type="ECO:0000313" key="6">
    <source>
        <dbReference type="Proteomes" id="UP001295423"/>
    </source>
</evidence>
<dbReference type="SUPFAM" id="SSF46785">
    <property type="entry name" value="Winged helix' DNA-binding domain"/>
    <property type="match status" value="1"/>
</dbReference>
<reference evidence="5" key="1">
    <citation type="submission" date="2023-08" db="EMBL/GenBank/DDBJ databases">
        <authorList>
            <person name="Audoor S."/>
            <person name="Bilcke G."/>
        </authorList>
    </citation>
    <scope>NUCLEOTIDE SEQUENCE</scope>
</reference>
<dbReference type="InterPro" id="IPR001266">
    <property type="entry name" value="Ribosomal_eS19"/>
</dbReference>
<dbReference type="AlphaFoldDB" id="A0AAD2PXL0"/>
<dbReference type="Gene3D" id="1.10.10.10">
    <property type="entry name" value="Winged helix-like DNA-binding domain superfamily/Winged helix DNA-binding domain"/>
    <property type="match status" value="1"/>
</dbReference>
<dbReference type="GO" id="GO:0022627">
    <property type="term" value="C:cytosolic small ribosomal subunit"/>
    <property type="evidence" value="ECO:0007669"/>
    <property type="project" value="TreeGrafter"/>
</dbReference>
<dbReference type="Pfam" id="PF01063">
    <property type="entry name" value="Aminotran_4"/>
    <property type="match status" value="1"/>
</dbReference>
<keyword evidence="2" id="KW-0689">Ribosomal protein</keyword>
<name>A0AAD2PXL0_9STRA</name>
<keyword evidence="3" id="KW-0687">Ribonucleoprotein</keyword>
<dbReference type="GO" id="GO:0006412">
    <property type="term" value="P:translation"/>
    <property type="evidence" value="ECO:0007669"/>
    <property type="project" value="InterPro"/>
</dbReference>
<evidence type="ECO:0000256" key="4">
    <source>
        <dbReference type="SAM" id="SignalP"/>
    </source>
</evidence>
<feature type="signal peptide" evidence="4">
    <location>
        <begin position="1"/>
        <end position="20"/>
    </location>
</feature>
<dbReference type="Pfam" id="PF01090">
    <property type="entry name" value="Ribosomal_S19e"/>
    <property type="match status" value="1"/>
</dbReference>
<dbReference type="Gene3D" id="3.20.10.10">
    <property type="entry name" value="D-amino Acid Aminotransferase, subunit A, domain 2"/>
    <property type="match status" value="1"/>
</dbReference>
<dbReference type="InterPro" id="IPR036388">
    <property type="entry name" value="WH-like_DNA-bd_sf"/>
</dbReference>
<keyword evidence="4" id="KW-0732">Signal</keyword>
<dbReference type="GO" id="GO:0003824">
    <property type="term" value="F:catalytic activity"/>
    <property type="evidence" value="ECO:0007669"/>
    <property type="project" value="InterPro"/>
</dbReference>
<dbReference type="InterPro" id="IPR036390">
    <property type="entry name" value="WH_DNA-bd_sf"/>
</dbReference>
<comment type="similarity">
    <text evidence="1">Belongs to the eukaryotic ribosomal protein eS19 family.</text>
</comment>
<dbReference type="InterPro" id="IPR036038">
    <property type="entry name" value="Aminotransferase-like"/>
</dbReference>
<protein>
    <recommendedName>
        <fullName evidence="7">40S ribosomal protein S19</fullName>
    </recommendedName>
</protein>
<dbReference type="GO" id="GO:0003735">
    <property type="term" value="F:structural constituent of ribosome"/>
    <property type="evidence" value="ECO:0007669"/>
    <property type="project" value="InterPro"/>
</dbReference>
<organism evidence="5 6">
    <name type="scientific">Cylindrotheca closterium</name>
    <dbReference type="NCBI Taxonomy" id="2856"/>
    <lineage>
        <taxon>Eukaryota</taxon>
        <taxon>Sar</taxon>
        <taxon>Stramenopiles</taxon>
        <taxon>Ochrophyta</taxon>
        <taxon>Bacillariophyta</taxon>
        <taxon>Bacillariophyceae</taxon>
        <taxon>Bacillariophycidae</taxon>
        <taxon>Bacillariales</taxon>
        <taxon>Bacillariaceae</taxon>
        <taxon>Cylindrotheca</taxon>
    </lineage>
</organism>
<sequence length="594" mass="67603">MSPFCWGISLLLMMMQTVTSAKVPLDLSTPPRSNPPKLKFPWCKTASIDEYGKVVTESVTNTQQLGDQAFDQSQSSQWMEYIERKEDRLGDAGGAGAYDTMRCDIVFPITSDEEGENVVIWGEEFHLRRLKRSYKAIQQQEVTDQELEDAIRDSKKIIDILLSLAKSDAKTIPGLKEMESETFIVPVRLTILWSSPLKQLKSVRSTPPRIRGHACSSFELQYPTKIPSQMTASLAVQLREDESGRREFIIDETMPTRHADPQKKIASWCRQRKKLQGSEEIEEVLMVRERNDDEGTKRLEILEGLSSNFFVILKNGTVRTATEGCLHGYVRHLVLSLLDQYGLKFDPRPIFVDESSEWEEAFITSSSRLIYPIDQVIIVPPSQNDNQSSKGFWKYEKSLDSNKEMKCLLLRKQMLRSNLPADYHPGDCQRQRCNINQIASNIKMAEEARGICVRDVKADAFIAEYAEHLKNSDKFELPVWSDTVKTGVFKELAPYGDDWYYIRAASIARKVYLRPGVGVGMLQKWYGGNYRRGARTEHFRKASSGVIRSVLIQLEAMKVIENMPNGGRRITTVGQQDLDRIAGAVFAQGEDDEE</sequence>
<evidence type="ECO:0000256" key="2">
    <source>
        <dbReference type="ARBA" id="ARBA00022980"/>
    </source>
</evidence>
<dbReference type="PANTHER" id="PTHR11710:SF0">
    <property type="entry name" value="40S RIBOSOMAL PROTEIN S19"/>
    <property type="match status" value="1"/>
</dbReference>
<evidence type="ECO:0000256" key="1">
    <source>
        <dbReference type="ARBA" id="ARBA00010014"/>
    </source>
</evidence>
<keyword evidence="6" id="KW-1185">Reference proteome</keyword>
<dbReference type="GO" id="GO:0003723">
    <property type="term" value="F:RNA binding"/>
    <property type="evidence" value="ECO:0007669"/>
    <property type="project" value="TreeGrafter"/>
</dbReference>
<dbReference type="SUPFAM" id="SSF56752">
    <property type="entry name" value="D-aminoacid aminotransferase-like PLP-dependent enzymes"/>
    <property type="match status" value="1"/>
</dbReference>
<feature type="chain" id="PRO_5042286900" description="40S ribosomal protein S19" evidence="4">
    <location>
        <begin position="21"/>
        <end position="594"/>
    </location>
</feature>
<gene>
    <name evidence="5" type="ORF">CYCCA115_LOCUS22287</name>
</gene>
<accession>A0AAD2PXL0</accession>
<dbReference type="FunFam" id="1.10.10.10:FF:000118">
    <property type="entry name" value="40S ribosomal protein S19"/>
    <property type="match status" value="1"/>
</dbReference>
<dbReference type="GO" id="GO:0000028">
    <property type="term" value="P:ribosomal small subunit assembly"/>
    <property type="evidence" value="ECO:0007669"/>
    <property type="project" value="TreeGrafter"/>
</dbReference>
<proteinExistence type="inferred from homology"/>
<dbReference type="PANTHER" id="PTHR11710">
    <property type="entry name" value="40S RIBOSOMAL PROTEIN S19"/>
    <property type="match status" value="1"/>
</dbReference>
<dbReference type="SMART" id="SM01413">
    <property type="entry name" value="Ribosomal_S19e"/>
    <property type="match status" value="1"/>
</dbReference>
<evidence type="ECO:0008006" key="7">
    <source>
        <dbReference type="Google" id="ProtNLM"/>
    </source>
</evidence>
<dbReference type="InterPro" id="IPR001544">
    <property type="entry name" value="Aminotrans_IV"/>
</dbReference>